<dbReference type="InterPro" id="IPR001173">
    <property type="entry name" value="Glyco_trans_2-like"/>
</dbReference>
<dbReference type="RefSeq" id="WP_131609415.1">
    <property type="nucleotide sequence ID" value="NZ_SJSM01000006.1"/>
</dbReference>
<protein>
    <submittedName>
        <fullName evidence="2">Glycosyltransferase</fullName>
    </submittedName>
</protein>
<evidence type="ECO:0000259" key="1">
    <source>
        <dbReference type="Pfam" id="PF00535"/>
    </source>
</evidence>
<dbReference type="EMBL" id="SJSM01000006">
    <property type="protein sequence ID" value="TCC96318.1"/>
    <property type="molecule type" value="Genomic_DNA"/>
</dbReference>
<name>A0A4R0N853_9SPHI</name>
<keyword evidence="2" id="KW-0808">Transferase</keyword>
<evidence type="ECO:0000313" key="3">
    <source>
        <dbReference type="Proteomes" id="UP000291117"/>
    </source>
</evidence>
<dbReference type="InterPro" id="IPR029044">
    <property type="entry name" value="Nucleotide-diphossugar_trans"/>
</dbReference>
<dbReference type="GO" id="GO:0016740">
    <property type="term" value="F:transferase activity"/>
    <property type="evidence" value="ECO:0007669"/>
    <property type="project" value="UniProtKB-KW"/>
</dbReference>
<sequence length="300" mass="34501">MQNFAPIALFVYNRPIHTQRVIEALKKNVHAELSDLYIFSDGARSGDEDIVNEVRDLVKKTVGFKSVTVVERPSNYGLAKSVISGVTQLNKEYGHVIVFEDDVVSSPYSLKYFNDALEKYKDTPKVMHIGAFMYAIDTKGLPETFFVRHISSQCWATWDRAWQYFEPDIDKIIQQFDEKKKFAFQLDGAMNFWKHVMEFKHGKNNSWAIRWYASVFLKGGLGLQTSVSMVDNIGHDGSGVHSEKSNIYAVTVKPDPVASFPDKIEEHPEAYQALRYFLKHRKGNLVQRGIRYLRNHILKV</sequence>
<evidence type="ECO:0000313" key="2">
    <source>
        <dbReference type="EMBL" id="TCC96318.1"/>
    </source>
</evidence>
<proteinExistence type="predicted"/>
<dbReference type="OrthoDB" id="9785375at2"/>
<feature type="domain" description="Glycosyltransferase 2-like" evidence="1">
    <location>
        <begin position="11"/>
        <end position="122"/>
    </location>
</feature>
<comment type="caution">
    <text evidence="2">The sequence shown here is derived from an EMBL/GenBank/DDBJ whole genome shotgun (WGS) entry which is preliminary data.</text>
</comment>
<keyword evidence="3" id="KW-1185">Reference proteome</keyword>
<accession>A0A4R0N853</accession>
<dbReference type="Proteomes" id="UP000291117">
    <property type="component" value="Unassembled WGS sequence"/>
</dbReference>
<dbReference type="SUPFAM" id="SSF53448">
    <property type="entry name" value="Nucleotide-diphospho-sugar transferases"/>
    <property type="match status" value="1"/>
</dbReference>
<dbReference type="AlphaFoldDB" id="A0A4R0N853"/>
<organism evidence="2 3">
    <name type="scientific">Pedobacter hiemivivus</name>
    <dbReference type="NCBI Taxonomy" id="2530454"/>
    <lineage>
        <taxon>Bacteria</taxon>
        <taxon>Pseudomonadati</taxon>
        <taxon>Bacteroidota</taxon>
        <taxon>Sphingobacteriia</taxon>
        <taxon>Sphingobacteriales</taxon>
        <taxon>Sphingobacteriaceae</taxon>
        <taxon>Pedobacter</taxon>
    </lineage>
</organism>
<gene>
    <name evidence="2" type="ORF">EZ444_12860</name>
</gene>
<reference evidence="2 3" key="1">
    <citation type="submission" date="2019-02" db="EMBL/GenBank/DDBJ databases">
        <title>Pedobacter sp. RP-3-8 sp. nov., isolated from Arctic soil.</title>
        <authorList>
            <person name="Dahal R.H."/>
        </authorList>
    </citation>
    <scope>NUCLEOTIDE SEQUENCE [LARGE SCALE GENOMIC DNA]</scope>
    <source>
        <strain evidence="2 3">RP-3-8</strain>
    </source>
</reference>
<dbReference type="Gene3D" id="3.90.550.10">
    <property type="entry name" value="Spore Coat Polysaccharide Biosynthesis Protein SpsA, Chain A"/>
    <property type="match status" value="1"/>
</dbReference>
<dbReference type="Pfam" id="PF00535">
    <property type="entry name" value="Glycos_transf_2"/>
    <property type="match status" value="1"/>
</dbReference>